<dbReference type="HOGENOM" id="CLU_1109774_0_0_4"/>
<gene>
    <name evidence="1" type="ordered locus">Bcep1808_6831</name>
</gene>
<dbReference type="Proteomes" id="UP000002287">
    <property type="component" value="Plasmid pBVIE01"/>
</dbReference>
<sequence length="250" mass="27164">MQLHEALKKVIDAANTQLEDIKSGIDENLYDPAQNDPGGLETAIAVVESAMSNGGSLAPALVLVSVSGGVSNTAQDGNVNVQTVDFDNLAVGDEAPTLPPEFRDLVETTFGEQHYKGIRYEGENTRLDLIYCDAGNYRVSETVVLAGAISSKQLELIRSKLEDGCQIIAHQVGLPTPAVQQRDNDGFPNDELDHVFTTLEVFESGHAEIDDLLTQDPPTHAFTIDELMQRFAAVQSWDIAAEWERLLSLA</sequence>
<evidence type="ECO:0000313" key="1">
    <source>
        <dbReference type="EMBL" id="ABO59718.1"/>
    </source>
</evidence>
<reference evidence="1 2" key="1">
    <citation type="submission" date="2007-03" db="EMBL/GenBank/DDBJ databases">
        <title>Complete sequence of plasmid pBVIE01 of Burkholderia vietnamiensis G4.</title>
        <authorList>
            <consortium name="US DOE Joint Genome Institute"/>
            <person name="Copeland A."/>
            <person name="Lucas S."/>
            <person name="Lapidus A."/>
            <person name="Barry K."/>
            <person name="Detter J.C."/>
            <person name="Glavina del Rio T."/>
            <person name="Hammon N."/>
            <person name="Israni S."/>
            <person name="Dalin E."/>
            <person name="Tice H."/>
            <person name="Pitluck S."/>
            <person name="Chain P."/>
            <person name="Malfatti S."/>
            <person name="Shin M."/>
            <person name="Vergez L."/>
            <person name="Schmutz J."/>
            <person name="Larimer F."/>
            <person name="Land M."/>
            <person name="Hauser L."/>
            <person name="Kyrpides N."/>
            <person name="Tiedje J."/>
            <person name="Richardson P."/>
        </authorList>
    </citation>
    <scope>NUCLEOTIDE SEQUENCE [LARGE SCALE GENOMIC DNA]</scope>
    <source>
        <strain evidence="2">G4 / LMG 22486</strain>
        <plasmid evidence="1 2">pBVIE01</plasmid>
    </source>
</reference>
<dbReference type="EMBL" id="CP000617">
    <property type="protein sequence ID" value="ABO59718.1"/>
    <property type="molecule type" value="Genomic_DNA"/>
</dbReference>
<organism evidence="1 2">
    <name type="scientific">Burkholderia vietnamiensis (strain G4 / LMG 22486)</name>
    <name type="common">Burkholderia cepacia (strain R1808)</name>
    <dbReference type="NCBI Taxonomy" id="269482"/>
    <lineage>
        <taxon>Bacteria</taxon>
        <taxon>Pseudomonadati</taxon>
        <taxon>Pseudomonadota</taxon>
        <taxon>Betaproteobacteria</taxon>
        <taxon>Burkholderiales</taxon>
        <taxon>Burkholderiaceae</taxon>
        <taxon>Burkholderia</taxon>
        <taxon>Burkholderia cepacia complex</taxon>
    </lineage>
</organism>
<dbReference type="AlphaFoldDB" id="A4JTW5"/>
<dbReference type="KEGG" id="bvi:Bcep1808_6831"/>
<geneLocation type="plasmid" evidence="1 2">
    <name>pBVIE01</name>
</geneLocation>
<protein>
    <submittedName>
        <fullName evidence="1">Uncharacterized protein</fullName>
    </submittedName>
</protein>
<keyword evidence="1" id="KW-0614">Plasmid</keyword>
<proteinExistence type="predicted"/>
<name>A4JTW5_BURVG</name>
<accession>A4JTW5</accession>
<evidence type="ECO:0000313" key="2">
    <source>
        <dbReference type="Proteomes" id="UP000002287"/>
    </source>
</evidence>